<accession>A0A3P3DWF7</accession>
<protein>
    <recommendedName>
        <fullName evidence="3">Hedgehog/Intein (Hint) domain-containing protein</fullName>
    </recommendedName>
</protein>
<keyword evidence="2" id="KW-1185">Reference proteome</keyword>
<dbReference type="AlphaFoldDB" id="A0A3P3DWF7"/>
<gene>
    <name evidence="1" type="ORF">EG244_01085</name>
</gene>
<evidence type="ECO:0000313" key="2">
    <source>
        <dbReference type="Proteomes" id="UP000282125"/>
    </source>
</evidence>
<dbReference type="OrthoDB" id="9794175at2"/>
<evidence type="ECO:0008006" key="3">
    <source>
        <dbReference type="Google" id="ProtNLM"/>
    </source>
</evidence>
<reference evidence="1 2" key="1">
    <citation type="submission" date="2018-11" db="EMBL/GenBank/DDBJ databases">
        <title>Gemmobacter sp. nov., YIM 102744-1 draft genome.</title>
        <authorList>
            <person name="Li G."/>
            <person name="Jiang Y."/>
        </authorList>
    </citation>
    <scope>NUCLEOTIDE SEQUENCE [LARGE SCALE GENOMIC DNA]</scope>
    <source>
        <strain evidence="1 2">YIM 102744-1</strain>
    </source>
</reference>
<comment type="caution">
    <text evidence="1">The sequence shown here is derived from an EMBL/GenBank/DDBJ whole genome shotgun (WGS) entry which is preliminary data.</text>
</comment>
<sequence length="315" mass="31881">MMQATAWIALTGDAPEAVPAAQPLRTGAVNVALRGIPRVATVLADARVLHQGRALSAALIAGQDVGVVLRLRGPGGHVLRHVLAAELYSHPGSAELTFSFIGGGDEAPAGRWRLSLCDAAGRLLAPVAIGAGALSLPLPLGAALVAALGACRFVQTAGLRRASPGRAGPEQIGRGAAVAGNTFLQTPGGLVPAAALMAGDAVLDISGRELRLAGMQLAEVPAGFAFSPLRVPSPEGRDLLIGPRAQLSREGGLITAAALPEARRFTGPSRVALMAVPVTDRPALLSVGGYWLAAADPDGVLPQPVADLTGCRRAV</sequence>
<evidence type="ECO:0000313" key="1">
    <source>
        <dbReference type="EMBL" id="RRH78577.1"/>
    </source>
</evidence>
<name>A0A3P3DWF7_9RHOB</name>
<dbReference type="Proteomes" id="UP000282125">
    <property type="component" value="Unassembled WGS sequence"/>
</dbReference>
<organism evidence="1 2">
    <name type="scientific">Falsigemmobacter faecalis</name>
    <dbReference type="NCBI Taxonomy" id="2488730"/>
    <lineage>
        <taxon>Bacteria</taxon>
        <taxon>Pseudomonadati</taxon>
        <taxon>Pseudomonadota</taxon>
        <taxon>Alphaproteobacteria</taxon>
        <taxon>Rhodobacterales</taxon>
        <taxon>Paracoccaceae</taxon>
        <taxon>Falsigemmobacter</taxon>
    </lineage>
</organism>
<dbReference type="EMBL" id="RRAZ01000001">
    <property type="protein sequence ID" value="RRH78577.1"/>
    <property type="molecule type" value="Genomic_DNA"/>
</dbReference>
<dbReference type="RefSeq" id="WP_124963154.1">
    <property type="nucleotide sequence ID" value="NZ_RRAZ01000001.1"/>
</dbReference>
<proteinExistence type="predicted"/>